<dbReference type="GO" id="GO:0004930">
    <property type="term" value="F:G protein-coupled receptor activity"/>
    <property type="evidence" value="ECO:0007669"/>
    <property type="project" value="UniProtKB-KW"/>
</dbReference>
<evidence type="ECO:0000256" key="7">
    <source>
        <dbReference type="ARBA" id="ARBA00023040"/>
    </source>
</evidence>
<keyword evidence="7 13" id="KW-0297">G-protein coupled receptor</keyword>
<keyword evidence="11" id="KW-0325">Glycoprotein</keyword>
<feature type="transmembrane region" description="Helical" evidence="14">
    <location>
        <begin position="271"/>
        <end position="290"/>
    </location>
</feature>
<evidence type="ECO:0000256" key="3">
    <source>
        <dbReference type="ARBA" id="ARBA00022606"/>
    </source>
</evidence>
<comment type="similarity">
    <text evidence="13">Belongs to the G-protein coupled receptor 1 family.</text>
</comment>
<dbReference type="GO" id="GO:0004984">
    <property type="term" value="F:olfactory receptor activity"/>
    <property type="evidence" value="ECO:0007669"/>
    <property type="project" value="InterPro"/>
</dbReference>
<feature type="transmembrane region" description="Helical" evidence="14">
    <location>
        <begin position="139"/>
        <end position="161"/>
    </location>
</feature>
<protein>
    <recommendedName>
        <fullName evidence="14">Olfactory receptor</fullName>
    </recommendedName>
</protein>
<keyword evidence="3 14" id="KW-0716">Sensory transduction</keyword>
<evidence type="ECO:0000256" key="14">
    <source>
        <dbReference type="RuleBase" id="RU363047"/>
    </source>
</evidence>
<name>A0AAD1RJF5_PELCU</name>
<evidence type="ECO:0000256" key="13">
    <source>
        <dbReference type="RuleBase" id="RU000688"/>
    </source>
</evidence>
<evidence type="ECO:0000256" key="6">
    <source>
        <dbReference type="ARBA" id="ARBA00022989"/>
    </source>
</evidence>
<gene>
    <name evidence="16" type="ORF">PECUL_23A001431</name>
</gene>
<dbReference type="FunFam" id="1.20.1070.10:FF:000010">
    <property type="entry name" value="Olfactory receptor"/>
    <property type="match status" value="1"/>
</dbReference>
<dbReference type="SUPFAM" id="SSF81321">
    <property type="entry name" value="Family A G protein-coupled receptor-like"/>
    <property type="match status" value="1"/>
</dbReference>
<dbReference type="EMBL" id="OW240914">
    <property type="protein sequence ID" value="CAH2272539.1"/>
    <property type="molecule type" value="Genomic_DNA"/>
</dbReference>
<keyword evidence="17" id="KW-1185">Reference proteome</keyword>
<feature type="transmembrane region" description="Helical" evidence="14">
    <location>
        <begin position="197"/>
        <end position="224"/>
    </location>
</feature>
<dbReference type="GO" id="GO:0005886">
    <property type="term" value="C:plasma membrane"/>
    <property type="evidence" value="ECO:0007669"/>
    <property type="project" value="UniProtKB-SubCell"/>
</dbReference>
<evidence type="ECO:0000256" key="1">
    <source>
        <dbReference type="ARBA" id="ARBA00004651"/>
    </source>
</evidence>
<evidence type="ECO:0000313" key="16">
    <source>
        <dbReference type="EMBL" id="CAH2272539.1"/>
    </source>
</evidence>
<keyword evidence="8 14" id="KW-0472">Membrane</keyword>
<comment type="subcellular location">
    <subcellularLocation>
        <location evidence="1 14">Cell membrane</location>
        <topology evidence="1 14">Multi-pass membrane protein</topology>
    </subcellularLocation>
</comment>
<dbReference type="PROSITE" id="PS50262">
    <property type="entry name" value="G_PROTEIN_RECEP_F1_2"/>
    <property type="match status" value="1"/>
</dbReference>
<keyword evidence="2 14" id="KW-1003">Cell membrane</keyword>
<feature type="transmembrane region" description="Helical" evidence="14">
    <location>
        <begin position="236"/>
        <end position="259"/>
    </location>
</feature>
<evidence type="ECO:0000256" key="9">
    <source>
        <dbReference type="ARBA" id="ARBA00023157"/>
    </source>
</evidence>
<dbReference type="PROSITE" id="PS00237">
    <property type="entry name" value="G_PROTEIN_RECEP_F1_1"/>
    <property type="match status" value="1"/>
</dbReference>
<dbReference type="Gene3D" id="1.20.1070.10">
    <property type="entry name" value="Rhodopsin 7-helix transmembrane proteins"/>
    <property type="match status" value="1"/>
</dbReference>
<dbReference type="InterPro" id="IPR000725">
    <property type="entry name" value="Olfact_rcpt"/>
</dbReference>
<evidence type="ECO:0000259" key="15">
    <source>
        <dbReference type="PROSITE" id="PS50262"/>
    </source>
</evidence>
<evidence type="ECO:0000256" key="12">
    <source>
        <dbReference type="ARBA" id="ARBA00023224"/>
    </source>
</evidence>
<dbReference type="InterPro" id="IPR050939">
    <property type="entry name" value="Olfactory_GPCR1"/>
</dbReference>
<evidence type="ECO:0000256" key="11">
    <source>
        <dbReference type="ARBA" id="ARBA00023180"/>
    </source>
</evidence>
<evidence type="ECO:0000256" key="10">
    <source>
        <dbReference type="ARBA" id="ARBA00023170"/>
    </source>
</evidence>
<dbReference type="AlphaFoldDB" id="A0AAD1RJF5"/>
<keyword evidence="9" id="KW-1015">Disulfide bond</keyword>
<sequence length="329" mass="37349">IFDEEPFAAGRKGLFSKVVPPLAESSEQVKVWIHPILREVIYTYLLPHELRHLHIPMYFLLSQISVSDILLSTSIVPKMLFVVIHDSGIISFVACLTQFYFFCLFEALECLILMVMSYDRYVAICAPLQYNSIMDHRRCIQLIVISWLLALSFSFITPVTISQMVFCGPDVVDYLFCDFAPLLELSCSDTKIVQIEAFLLCFPTLLIPFLIVLLSYVFIVLAIVRISSTTGRQKAFSTCSSHLTVVSIFYGSLISIYAVPPKGKSLPVSKVMSLFYTVFTPKLNPIIYTLRNKDIKESLNKLANYIFMPRKEQAHSPTHSGFRMHKSAA</sequence>
<evidence type="ECO:0000256" key="5">
    <source>
        <dbReference type="ARBA" id="ARBA00022725"/>
    </source>
</evidence>
<dbReference type="PRINTS" id="PR00245">
    <property type="entry name" value="OLFACTORYR"/>
</dbReference>
<feature type="domain" description="G-protein coupled receptors family 1 profile" evidence="15">
    <location>
        <begin position="38"/>
        <end position="288"/>
    </location>
</feature>
<dbReference type="InterPro" id="IPR000276">
    <property type="entry name" value="GPCR_Rhodpsn"/>
</dbReference>
<dbReference type="PANTHER" id="PTHR24242:SF253">
    <property type="entry name" value="OLFACTORY RECEPTOR-RELATED"/>
    <property type="match status" value="1"/>
</dbReference>
<proteinExistence type="inferred from homology"/>
<evidence type="ECO:0000313" key="17">
    <source>
        <dbReference type="Proteomes" id="UP001295444"/>
    </source>
</evidence>
<dbReference type="Proteomes" id="UP001295444">
    <property type="component" value="Chromosome 03"/>
</dbReference>
<organism evidence="16 17">
    <name type="scientific">Pelobates cultripes</name>
    <name type="common">Western spadefoot toad</name>
    <dbReference type="NCBI Taxonomy" id="61616"/>
    <lineage>
        <taxon>Eukaryota</taxon>
        <taxon>Metazoa</taxon>
        <taxon>Chordata</taxon>
        <taxon>Craniata</taxon>
        <taxon>Vertebrata</taxon>
        <taxon>Euteleostomi</taxon>
        <taxon>Amphibia</taxon>
        <taxon>Batrachia</taxon>
        <taxon>Anura</taxon>
        <taxon>Pelobatoidea</taxon>
        <taxon>Pelobatidae</taxon>
        <taxon>Pelobates</taxon>
    </lineage>
</organism>
<keyword evidence="6 14" id="KW-1133">Transmembrane helix</keyword>
<feature type="non-terminal residue" evidence="16">
    <location>
        <position position="329"/>
    </location>
</feature>
<feature type="non-terminal residue" evidence="16">
    <location>
        <position position="1"/>
    </location>
</feature>
<dbReference type="PRINTS" id="PR00237">
    <property type="entry name" value="GPCRRHODOPSN"/>
</dbReference>
<reference evidence="16" key="1">
    <citation type="submission" date="2022-03" db="EMBL/GenBank/DDBJ databases">
        <authorList>
            <person name="Alioto T."/>
            <person name="Alioto T."/>
            <person name="Gomez Garrido J."/>
        </authorList>
    </citation>
    <scope>NUCLEOTIDE SEQUENCE</scope>
</reference>
<dbReference type="PANTHER" id="PTHR24242">
    <property type="entry name" value="G-PROTEIN COUPLED RECEPTOR"/>
    <property type="match status" value="1"/>
</dbReference>
<keyword evidence="10 13" id="KW-0675">Receptor</keyword>
<dbReference type="Pfam" id="PF13853">
    <property type="entry name" value="7tm_4"/>
    <property type="match status" value="1"/>
</dbReference>
<keyword evidence="12 13" id="KW-0807">Transducer</keyword>
<accession>A0AAD1RJF5</accession>
<keyword evidence="4 13" id="KW-0812">Transmembrane</keyword>
<evidence type="ECO:0000256" key="8">
    <source>
        <dbReference type="ARBA" id="ARBA00023136"/>
    </source>
</evidence>
<evidence type="ECO:0000256" key="2">
    <source>
        <dbReference type="ARBA" id="ARBA00022475"/>
    </source>
</evidence>
<feature type="transmembrane region" description="Helical" evidence="14">
    <location>
        <begin position="89"/>
        <end position="118"/>
    </location>
</feature>
<dbReference type="InterPro" id="IPR017452">
    <property type="entry name" value="GPCR_Rhodpsn_7TM"/>
</dbReference>
<evidence type="ECO:0000256" key="4">
    <source>
        <dbReference type="ARBA" id="ARBA00022692"/>
    </source>
</evidence>
<keyword evidence="5 14" id="KW-0552">Olfaction</keyword>